<sequence length="81" mass="9139">MTRTRALRACACGAPPLVRARVRFARSCNRPSCRRGVACRSFSRPALESRKRKCRIAALEMSRRNVTGRAFDSSRHSFSIP</sequence>
<organism evidence="1 2">
    <name type="scientific">Burkholderia thailandensis</name>
    <dbReference type="NCBI Taxonomy" id="57975"/>
    <lineage>
        <taxon>Bacteria</taxon>
        <taxon>Pseudomonadati</taxon>
        <taxon>Pseudomonadota</taxon>
        <taxon>Betaproteobacteria</taxon>
        <taxon>Burkholderiales</taxon>
        <taxon>Burkholderiaceae</taxon>
        <taxon>Burkholderia</taxon>
        <taxon>pseudomallei group</taxon>
    </lineage>
</organism>
<reference evidence="1" key="1">
    <citation type="submission" date="2018-08" db="EMBL/GenBank/DDBJ databases">
        <title>Identification of Burkholderia cepacia strains that express a Burkholderia pseudomallei-like capsular polysaccharide.</title>
        <authorList>
            <person name="Burtnick M.N."/>
            <person name="Vongsouvath M."/>
            <person name="Newton P."/>
            <person name="Wuthiekanun V."/>
            <person name="Limmathurotsakul D."/>
            <person name="Brett P.J."/>
            <person name="Chantratita N."/>
            <person name="Dance D.A."/>
        </authorList>
    </citation>
    <scope>NUCLEOTIDE SEQUENCE</scope>
    <source>
        <strain evidence="1">SBXCC001</strain>
    </source>
</reference>
<dbReference type="AlphaFoldDB" id="A0AAW9CZ90"/>
<dbReference type="EMBL" id="QXCT01000002">
    <property type="protein sequence ID" value="MDW9255462.1"/>
    <property type="molecule type" value="Genomic_DNA"/>
</dbReference>
<accession>A0AAW9CZ90</accession>
<dbReference type="KEGG" id="btha:DR62_06475"/>
<dbReference type="Proteomes" id="UP001272137">
    <property type="component" value="Unassembled WGS sequence"/>
</dbReference>
<evidence type="ECO:0000313" key="1">
    <source>
        <dbReference type="EMBL" id="MDW9255462.1"/>
    </source>
</evidence>
<evidence type="ECO:0000313" key="2">
    <source>
        <dbReference type="Proteomes" id="UP001272137"/>
    </source>
</evidence>
<proteinExistence type="predicted"/>
<name>A0AAW9CZ90_BURTH</name>
<comment type="caution">
    <text evidence="1">The sequence shown here is derived from an EMBL/GenBank/DDBJ whole genome shotgun (WGS) entry which is preliminary data.</text>
</comment>
<protein>
    <submittedName>
        <fullName evidence="1">Uncharacterized protein</fullName>
    </submittedName>
</protein>
<gene>
    <name evidence="1" type="ORF">C7S16_0102</name>
</gene>